<comment type="caution">
    <text evidence="6">The sequence shown here is derived from an EMBL/GenBank/DDBJ whole genome shotgun (WGS) entry which is preliminary data.</text>
</comment>
<dbReference type="PANTHER" id="PTHR12532">
    <property type="entry name" value="TRANSLATIONAL ACTIVATOR OF CYTOCHROME C OXIDASE 1"/>
    <property type="match status" value="1"/>
</dbReference>
<protein>
    <recommendedName>
        <fullName evidence="8">Transcriptional regulator</fullName>
    </recommendedName>
</protein>
<dbReference type="EMBL" id="MHWW01000011">
    <property type="protein sequence ID" value="OHB14993.1"/>
    <property type="molecule type" value="Genomic_DNA"/>
</dbReference>
<dbReference type="GO" id="GO:0005737">
    <property type="term" value="C:cytoplasm"/>
    <property type="evidence" value="ECO:0007669"/>
    <property type="project" value="UniProtKB-ARBA"/>
</dbReference>
<dbReference type="Pfam" id="PF20772">
    <property type="entry name" value="TACO1_YebC_N"/>
    <property type="match status" value="1"/>
</dbReference>
<evidence type="ECO:0000259" key="4">
    <source>
        <dbReference type="Pfam" id="PF01709"/>
    </source>
</evidence>
<feature type="domain" description="TACO1/YebC-like N-terminal" evidence="5">
    <location>
        <begin position="5"/>
        <end position="74"/>
    </location>
</feature>
<dbReference type="InterPro" id="IPR029072">
    <property type="entry name" value="YebC-like"/>
</dbReference>
<dbReference type="Gene3D" id="3.30.70.980">
    <property type="match status" value="1"/>
</dbReference>
<reference evidence="6 7" key="1">
    <citation type="journal article" date="2016" name="Nat. Commun.">
        <title>Thousands of microbial genomes shed light on interconnected biogeochemical processes in an aquifer system.</title>
        <authorList>
            <person name="Anantharaman K."/>
            <person name="Brown C.T."/>
            <person name="Hug L.A."/>
            <person name="Sharon I."/>
            <person name="Castelle C.J."/>
            <person name="Probst A.J."/>
            <person name="Thomas B.C."/>
            <person name="Singh A."/>
            <person name="Wilkins M.J."/>
            <person name="Karaoz U."/>
            <person name="Brodie E.L."/>
            <person name="Williams K.H."/>
            <person name="Hubbard S.S."/>
            <person name="Banfield J.F."/>
        </authorList>
    </citation>
    <scope>NUCLEOTIDE SEQUENCE [LARGE SCALE GENOMIC DNA]</scope>
</reference>
<keyword evidence="2" id="KW-0805">Transcription regulation</keyword>
<keyword evidence="3" id="KW-0804">Transcription</keyword>
<proteinExistence type="inferred from homology"/>
<sequence>MSGHNKWSKIKNKKAVTDGQKSKIFGKLVRFIAVESKKAKGDVNSPGLRAAIEKAKEANVPSDNIDRAIKKGIGGEAGEMEQITYEAYGPGGCALMIEALTENRNKAAAEVKHILSKNGFELAVPGSAAWAFEKNPPQNGGGWNPKNAAQISDEDGQKLDALIEELEENDEVQEVFTNAE</sequence>
<feature type="domain" description="TACO1/YebC-like second and third" evidence="4">
    <location>
        <begin position="142"/>
        <end position="179"/>
    </location>
</feature>
<gene>
    <name evidence="6" type="ORF">A2431_03010</name>
</gene>
<dbReference type="InterPro" id="IPR049083">
    <property type="entry name" value="TACO1_YebC_N"/>
</dbReference>
<dbReference type="SUPFAM" id="SSF75625">
    <property type="entry name" value="YebC-like"/>
    <property type="match status" value="1"/>
</dbReference>
<dbReference type="Pfam" id="PF01709">
    <property type="entry name" value="Transcrip_reg"/>
    <property type="match status" value="2"/>
</dbReference>
<organism evidence="6 7">
    <name type="scientific">Candidatus Zambryskibacteria bacterium RIFOXYC1_FULL_39_10</name>
    <dbReference type="NCBI Taxonomy" id="1802779"/>
    <lineage>
        <taxon>Bacteria</taxon>
        <taxon>Candidatus Zambryskiibacteriota</taxon>
    </lineage>
</organism>
<dbReference type="InterPro" id="IPR026564">
    <property type="entry name" value="Transcrip_reg_TACO1-like_dom3"/>
</dbReference>
<evidence type="ECO:0000256" key="1">
    <source>
        <dbReference type="ARBA" id="ARBA00008724"/>
    </source>
</evidence>
<dbReference type="PANTHER" id="PTHR12532:SF0">
    <property type="entry name" value="TRANSLATIONAL ACTIVATOR OF CYTOCHROME C OXIDASE 1"/>
    <property type="match status" value="1"/>
</dbReference>
<dbReference type="Gene3D" id="1.10.10.200">
    <property type="match status" value="1"/>
</dbReference>
<evidence type="ECO:0000256" key="3">
    <source>
        <dbReference type="ARBA" id="ARBA00023163"/>
    </source>
</evidence>
<evidence type="ECO:0000256" key="2">
    <source>
        <dbReference type="ARBA" id="ARBA00023015"/>
    </source>
</evidence>
<dbReference type="InterPro" id="IPR002876">
    <property type="entry name" value="Transcrip_reg_TACO1-like"/>
</dbReference>
<comment type="similarity">
    <text evidence="1">Belongs to the TACO1 family.</text>
</comment>
<evidence type="ECO:0008006" key="8">
    <source>
        <dbReference type="Google" id="ProtNLM"/>
    </source>
</evidence>
<evidence type="ECO:0000259" key="5">
    <source>
        <dbReference type="Pfam" id="PF20772"/>
    </source>
</evidence>
<evidence type="ECO:0000313" key="6">
    <source>
        <dbReference type="EMBL" id="OHB14993.1"/>
    </source>
</evidence>
<evidence type="ECO:0000313" key="7">
    <source>
        <dbReference type="Proteomes" id="UP000177697"/>
    </source>
</evidence>
<dbReference type="Proteomes" id="UP000177697">
    <property type="component" value="Unassembled WGS sequence"/>
</dbReference>
<dbReference type="InterPro" id="IPR017856">
    <property type="entry name" value="Integrase-like_N"/>
</dbReference>
<accession>A0A1G2V031</accession>
<name>A0A1G2V031_9BACT</name>
<dbReference type="InterPro" id="IPR048300">
    <property type="entry name" value="TACO1_YebC-like_2nd/3rd_dom"/>
</dbReference>
<feature type="domain" description="TACO1/YebC-like second and third" evidence="4">
    <location>
        <begin position="80"/>
        <end position="134"/>
    </location>
</feature>
<dbReference type="AlphaFoldDB" id="A0A1G2V031"/>